<dbReference type="EMBL" id="AXZG01000034">
    <property type="protein sequence ID" value="ERT66570.1"/>
    <property type="molecule type" value="Genomic_DNA"/>
</dbReference>
<organism evidence="1 2">
    <name type="scientific">Rothia aeria F0184</name>
    <dbReference type="NCBI Taxonomy" id="888019"/>
    <lineage>
        <taxon>Bacteria</taxon>
        <taxon>Bacillati</taxon>
        <taxon>Actinomycetota</taxon>
        <taxon>Actinomycetes</taxon>
        <taxon>Micrococcales</taxon>
        <taxon>Micrococcaceae</taxon>
        <taxon>Rothia</taxon>
    </lineage>
</organism>
<name>U7V4S2_9MICC</name>
<protein>
    <submittedName>
        <fullName evidence="1">Uncharacterized protein</fullName>
    </submittedName>
</protein>
<evidence type="ECO:0000313" key="2">
    <source>
        <dbReference type="Proteomes" id="UP000017174"/>
    </source>
</evidence>
<dbReference type="PATRIC" id="fig|888019.4.peg.800"/>
<gene>
    <name evidence="1" type="ORF">HMPREF0742_00946</name>
</gene>
<reference evidence="1 2" key="1">
    <citation type="submission" date="2013-08" db="EMBL/GenBank/DDBJ databases">
        <authorList>
            <person name="Weinstock G."/>
            <person name="Sodergren E."/>
            <person name="Wylie T."/>
            <person name="Fulton L."/>
            <person name="Fulton R."/>
            <person name="Fronick C."/>
            <person name="O'Laughlin M."/>
            <person name="Godfrey J."/>
            <person name="Miner T."/>
            <person name="Herter B."/>
            <person name="Appelbaum E."/>
            <person name="Cordes M."/>
            <person name="Lek S."/>
            <person name="Wollam A."/>
            <person name="Pepin K.H."/>
            <person name="Palsikar V.B."/>
            <person name="Mitreva M."/>
            <person name="Wilson R.K."/>
        </authorList>
    </citation>
    <scope>NUCLEOTIDE SEQUENCE [LARGE SCALE GENOMIC DNA]</scope>
    <source>
        <strain evidence="1 2">F0184</strain>
    </source>
</reference>
<dbReference type="Proteomes" id="UP000017174">
    <property type="component" value="Unassembled WGS sequence"/>
</dbReference>
<comment type="caution">
    <text evidence="1">The sequence shown here is derived from an EMBL/GenBank/DDBJ whole genome shotgun (WGS) entry which is preliminary data.</text>
</comment>
<accession>U7V4S2</accession>
<sequence length="49" mass="5240">MGLPAPSANPDPNRLFWHPVRARIPATLCLQRAAQYSPDAPASGGRNVT</sequence>
<dbReference type="HOGENOM" id="CLU_3140276_0_0_11"/>
<evidence type="ECO:0000313" key="1">
    <source>
        <dbReference type="EMBL" id="ERT66570.1"/>
    </source>
</evidence>
<dbReference type="AlphaFoldDB" id="U7V4S2"/>
<proteinExistence type="predicted"/>